<feature type="region of interest" description="Disordered" evidence="1">
    <location>
        <begin position="275"/>
        <end position="416"/>
    </location>
</feature>
<name>A0A0C3BK57_PILCF</name>
<dbReference type="HOGENOM" id="CLU_052214_1_0_1"/>
<protein>
    <submittedName>
        <fullName evidence="2">Uncharacterized protein</fullName>
    </submittedName>
</protein>
<feature type="compositionally biased region" description="Gly residues" evidence="1">
    <location>
        <begin position="284"/>
        <end position="307"/>
    </location>
</feature>
<proteinExistence type="predicted"/>
<accession>A0A0C3BK57</accession>
<dbReference type="EMBL" id="KN832981">
    <property type="protein sequence ID" value="KIM86748.1"/>
    <property type="molecule type" value="Genomic_DNA"/>
</dbReference>
<dbReference type="OrthoDB" id="3251394at2759"/>
<dbReference type="InParanoid" id="A0A0C3BK57"/>
<gene>
    <name evidence="2" type="ORF">PILCRDRAFT_4640</name>
</gene>
<dbReference type="STRING" id="765440.A0A0C3BK57"/>
<reference evidence="2 3" key="1">
    <citation type="submission" date="2014-04" db="EMBL/GenBank/DDBJ databases">
        <authorList>
            <consortium name="DOE Joint Genome Institute"/>
            <person name="Kuo A."/>
            <person name="Tarkka M."/>
            <person name="Buscot F."/>
            <person name="Kohler A."/>
            <person name="Nagy L.G."/>
            <person name="Floudas D."/>
            <person name="Copeland A."/>
            <person name="Barry K.W."/>
            <person name="Cichocki N."/>
            <person name="Veneault-Fourrey C."/>
            <person name="LaButti K."/>
            <person name="Lindquist E.A."/>
            <person name="Lipzen A."/>
            <person name="Lundell T."/>
            <person name="Morin E."/>
            <person name="Murat C."/>
            <person name="Sun H."/>
            <person name="Tunlid A."/>
            <person name="Henrissat B."/>
            <person name="Grigoriev I.V."/>
            <person name="Hibbett D.S."/>
            <person name="Martin F."/>
            <person name="Nordberg H.P."/>
            <person name="Cantor M.N."/>
            <person name="Hua S.X."/>
        </authorList>
    </citation>
    <scope>NUCLEOTIDE SEQUENCE [LARGE SCALE GENOMIC DNA]</scope>
    <source>
        <strain evidence="2 3">F 1598</strain>
    </source>
</reference>
<sequence>MPDPNAGPSLMSRASFSTSVLASIRQEYGYHCSICLNILTQKASQCAHLVDSATIGLSDAICLGVLPVGYKRRSAKNGLVHMCYFTPNHIALSPPLPVLQYILDYLFNTEPADRKALHEVFDLLEDWQNGHQVELPDPTAILPYLGLFSLVVLTPEVLENHLLVTSHLPNLSVLENNRFIFAPDNISPTAPNVAQIYDVLAVINTNPPKRFGQIPLSPQDPEFQHRRYWRLPKMIGAILTVLIERVGHGNDGCAEIVAAQTIRNILSLSIQGIRVPKPSSGQSSGDGSGGGGGGSGDARPSGGGSGGNKSSDRKRQVTQPSRSATKKTRQATRDDTVEEDGSEFNGEGDSSDGSRSPPHGVHPDDWEVASSFSSLGDGPARMGSPCGTGFHSSSSNNTPPLPDGENPGDWQFGPSFSTNKIIFTARAVRLV</sequence>
<evidence type="ECO:0000313" key="2">
    <source>
        <dbReference type="EMBL" id="KIM86748.1"/>
    </source>
</evidence>
<reference evidence="3" key="2">
    <citation type="submission" date="2015-01" db="EMBL/GenBank/DDBJ databases">
        <title>Evolutionary Origins and Diversification of the Mycorrhizal Mutualists.</title>
        <authorList>
            <consortium name="DOE Joint Genome Institute"/>
            <consortium name="Mycorrhizal Genomics Consortium"/>
            <person name="Kohler A."/>
            <person name="Kuo A."/>
            <person name="Nagy L.G."/>
            <person name="Floudas D."/>
            <person name="Copeland A."/>
            <person name="Barry K.W."/>
            <person name="Cichocki N."/>
            <person name="Veneault-Fourrey C."/>
            <person name="LaButti K."/>
            <person name="Lindquist E.A."/>
            <person name="Lipzen A."/>
            <person name="Lundell T."/>
            <person name="Morin E."/>
            <person name="Murat C."/>
            <person name="Riley R."/>
            <person name="Ohm R."/>
            <person name="Sun H."/>
            <person name="Tunlid A."/>
            <person name="Henrissat B."/>
            <person name="Grigoriev I.V."/>
            <person name="Hibbett D.S."/>
            <person name="Martin F."/>
        </authorList>
    </citation>
    <scope>NUCLEOTIDE SEQUENCE [LARGE SCALE GENOMIC DNA]</scope>
    <source>
        <strain evidence="3">F 1598</strain>
    </source>
</reference>
<organism evidence="2 3">
    <name type="scientific">Piloderma croceum (strain F 1598)</name>
    <dbReference type="NCBI Taxonomy" id="765440"/>
    <lineage>
        <taxon>Eukaryota</taxon>
        <taxon>Fungi</taxon>
        <taxon>Dikarya</taxon>
        <taxon>Basidiomycota</taxon>
        <taxon>Agaricomycotina</taxon>
        <taxon>Agaricomycetes</taxon>
        <taxon>Agaricomycetidae</taxon>
        <taxon>Atheliales</taxon>
        <taxon>Atheliaceae</taxon>
        <taxon>Piloderma</taxon>
    </lineage>
</organism>
<keyword evidence="3" id="KW-1185">Reference proteome</keyword>
<dbReference type="AlphaFoldDB" id="A0A0C3BK57"/>
<evidence type="ECO:0000256" key="1">
    <source>
        <dbReference type="SAM" id="MobiDB-lite"/>
    </source>
</evidence>
<dbReference type="Proteomes" id="UP000054166">
    <property type="component" value="Unassembled WGS sequence"/>
</dbReference>
<evidence type="ECO:0000313" key="3">
    <source>
        <dbReference type="Proteomes" id="UP000054166"/>
    </source>
</evidence>